<protein>
    <submittedName>
        <fullName evidence="1">Uncharacterized protein</fullName>
    </submittedName>
</protein>
<dbReference type="Proteomes" id="UP000284605">
    <property type="component" value="Unassembled WGS sequence"/>
</dbReference>
<dbReference type="EMBL" id="QYUK01000011">
    <property type="protein sequence ID" value="RJF88821.1"/>
    <property type="molecule type" value="Genomic_DNA"/>
</dbReference>
<evidence type="ECO:0000313" key="2">
    <source>
        <dbReference type="Proteomes" id="UP000284605"/>
    </source>
</evidence>
<gene>
    <name evidence="1" type="ORF">D3874_19045</name>
</gene>
<proteinExistence type="predicted"/>
<reference evidence="1 2" key="1">
    <citation type="submission" date="2018-09" db="EMBL/GenBank/DDBJ databases">
        <authorList>
            <person name="Zhu H."/>
        </authorList>
    </citation>
    <scope>NUCLEOTIDE SEQUENCE [LARGE SCALE GENOMIC DNA]</scope>
    <source>
        <strain evidence="1 2">K1W22B-8</strain>
    </source>
</reference>
<dbReference type="AlphaFoldDB" id="A0A418WFM5"/>
<accession>A0A418WFM5</accession>
<name>A0A418WFM5_9PROT</name>
<keyword evidence="2" id="KW-1185">Reference proteome</keyword>
<sequence>MKSRKSGVRQRDEAPIFLGSIGRVSPLIAAAALGALPVGCVTPLPEGPDFIPVAQRHSVRVPDELPVAEAAFRYMFNRNASGQQQMASVYCLSFTLMGGEAWVESDPPADFIRRFSDVPIPVKPASGCRTDARTITVDKDSGKDGLTFRIDYVSCSSQDDCVVGGGYQESGLSASGNVYTLKRQDGQWHVEHDVMEWIS</sequence>
<dbReference type="RefSeq" id="WP_119779698.1">
    <property type="nucleotide sequence ID" value="NZ_QYUK01000011.1"/>
</dbReference>
<organism evidence="1 2">
    <name type="scientific">Oleomonas cavernae</name>
    <dbReference type="NCBI Taxonomy" id="2320859"/>
    <lineage>
        <taxon>Bacteria</taxon>
        <taxon>Pseudomonadati</taxon>
        <taxon>Pseudomonadota</taxon>
        <taxon>Alphaproteobacteria</taxon>
        <taxon>Acetobacterales</taxon>
        <taxon>Acetobacteraceae</taxon>
        <taxon>Oleomonas</taxon>
    </lineage>
</organism>
<evidence type="ECO:0000313" key="1">
    <source>
        <dbReference type="EMBL" id="RJF88821.1"/>
    </source>
</evidence>
<comment type="caution">
    <text evidence="1">The sequence shown here is derived from an EMBL/GenBank/DDBJ whole genome shotgun (WGS) entry which is preliminary data.</text>
</comment>